<gene>
    <name evidence="1" type="ORF">M9H77_15746</name>
</gene>
<dbReference type="Proteomes" id="UP001060085">
    <property type="component" value="Linkage Group LG04"/>
</dbReference>
<keyword evidence="2" id="KW-1185">Reference proteome</keyword>
<organism evidence="1 2">
    <name type="scientific">Catharanthus roseus</name>
    <name type="common">Madagascar periwinkle</name>
    <name type="synonym">Vinca rosea</name>
    <dbReference type="NCBI Taxonomy" id="4058"/>
    <lineage>
        <taxon>Eukaryota</taxon>
        <taxon>Viridiplantae</taxon>
        <taxon>Streptophyta</taxon>
        <taxon>Embryophyta</taxon>
        <taxon>Tracheophyta</taxon>
        <taxon>Spermatophyta</taxon>
        <taxon>Magnoliopsida</taxon>
        <taxon>eudicotyledons</taxon>
        <taxon>Gunneridae</taxon>
        <taxon>Pentapetalae</taxon>
        <taxon>asterids</taxon>
        <taxon>lamiids</taxon>
        <taxon>Gentianales</taxon>
        <taxon>Apocynaceae</taxon>
        <taxon>Rauvolfioideae</taxon>
        <taxon>Vinceae</taxon>
        <taxon>Catharanthinae</taxon>
        <taxon>Catharanthus</taxon>
    </lineage>
</organism>
<name>A0ACC0AY22_CATRO</name>
<evidence type="ECO:0000313" key="1">
    <source>
        <dbReference type="EMBL" id="KAI5665893.1"/>
    </source>
</evidence>
<protein>
    <submittedName>
        <fullName evidence="1">Uncharacterized protein</fullName>
    </submittedName>
</protein>
<dbReference type="EMBL" id="CM044704">
    <property type="protein sequence ID" value="KAI5665893.1"/>
    <property type="molecule type" value="Genomic_DNA"/>
</dbReference>
<sequence>MIHQESAASSGEIKVPKPISPSSSPPAATENLRCPRCDSTNTKFCYYNNYNLTQPRHFCKTCRRYWTKGGALRNVPIGGGCRKNKTSSPITSSSSSSSVANKLSSNAVKLKTTTFSSSAEIGKSTFISSLEHELYSSNSNPILWPNQNNSHLLSLLRPNPNLNPNPISSESAVGRIFGLDAFGLTVNPNSVWRNNNNHHHQQQQQQNNGGVILGLEDFYQRVRSSTSNQINYQDASIIGGNMGITTEAKSSSTLILESAPVGAGVGGTHELMNYSNSSSWSNNNNPAVFSWSDLPTTHGTAYPS</sequence>
<comment type="caution">
    <text evidence="1">The sequence shown here is derived from an EMBL/GenBank/DDBJ whole genome shotgun (WGS) entry which is preliminary data.</text>
</comment>
<proteinExistence type="predicted"/>
<evidence type="ECO:0000313" key="2">
    <source>
        <dbReference type="Proteomes" id="UP001060085"/>
    </source>
</evidence>
<reference evidence="2" key="1">
    <citation type="journal article" date="2023" name="Nat. Plants">
        <title>Single-cell RNA sequencing provides a high-resolution roadmap for understanding the multicellular compartmentation of specialized metabolism.</title>
        <authorList>
            <person name="Sun S."/>
            <person name="Shen X."/>
            <person name="Li Y."/>
            <person name="Li Y."/>
            <person name="Wang S."/>
            <person name="Li R."/>
            <person name="Zhang H."/>
            <person name="Shen G."/>
            <person name="Guo B."/>
            <person name="Wei J."/>
            <person name="Xu J."/>
            <person name="St-Pierre B."/>
            <person name="Chen S."/>
            <person name="Sun C."/>
        </authorList>
    </citation>
    <scope>NUCLEOTIDE SEQUENCE [LARGE SCALE GENOMIC DNA]</scope>
</reference>
<accession>A0ACC0AY22</accession>